<feature type="compositionally biased region" description="Low complexity" evidence="1">
    <location>
        <begin position="794"/>
        <end position="807"/>
    </location>
</feature>
<feature type="region of interest" description="Disordered" evidence="1">
    <location>
        <begin position="1"/>
        <end position="127"/>
    </location>
</feature>
<feature type="compositionally biased region" description="Polar residues" evidence="1">
    <location>
        <begin position="1"/>
        <end position="10"/>
    </location>
</feature>
<feature type="compositionally biased region" description="Low complexity" evidence="1">
    <location>
        <begin position="1512"/>
        <end position="1522"/>
    </location>
</feature>
<feature type="compositionally biased region" description="Basic and acidic residues" evidence="1">
    <location>
        <begin position="596"/>
        <end position="605"/>
    </location>
</feature>
<feature type="region of interest" description="Disordered" evidence="1">
    <location>
        <begin position="594"/>
        <end position="836"/>
    </location>
</feature>
<feature type="compositionally biased region" description="Basic and acidic residues" evidence="1">
    <location>
        <begin position="235"/>
        <end position="244"/>
    </location>
</feature>
<proteinExistence type="predicted"/>
<feature type="compositionally biased region" description="Basic and acidic residues" evidence="1">
    <location>
        <begin position="332"/>
        <end position="353"/>
    </location>
</feature>
<protein>
    <submittedName>
        <fullName evidence="2">Uncharacterized protein</fullName>
    </submittedName>
</protein>
<feature type="region of interest" description="Disordered" evidence="1">
    <location>
        <begin position="1062"/>
        <end position="1091"/>
    </location>
</feature>
<feature type="compositionally biased region" description="Basic and acidic residues" evidence="1">
    <location>
        <begin position="252"/>
        <end position="265"/>
    </location>
</feature>
<feature type="compositionally biased region" description="Low complexity" evidence="1">
    <location>
        <begin position="652"/>
        <end position="669"/>
    </location>
</feature>
<feature type="compositionally biased region" description="Low complexity" evidence="1">
    <location>
        <begin position="1454"/>
        <end position="1463"/>
    </location>
</feature>
<comment type="caution">
    <text evidence="2">The sequence shown here is derived from an EMBL/GenBank/DDBJ whole genome shotgun (WGS) entry which is preliminary data.</text>
</comment>
<feature type="compositionally biased region" description="Basic residues" evidence="1">
    <location>
        <begin position="1338"/>
        <end position="1356"/>
    </location>
</feature>
<feature type="compositionally biased region" description="Gly residues" evidence="1">
    <location>
        <begin position="1535"/>
        <end position="1544"/>
    </location>
</feature>
<feature type="compositionally biased region" description="Polar residues" evidence="1">
    <location>
        <begin position="714"/>
        <end position="728"/>
    </location>
</feature>
<feature type="compositionally biased region" description="Polar residues" evidence="1">
    <location>
        <begin position="637"/>
        <end position="649"/>
    </location>
</feature>
<feature type="compositionally biased region" description="Gly residues" evidence="1">
    <location>
        <begin position="1470"/>
        <end position="1484"/>
    </location>
</feature>
<dbReference type="OrthoDB" id="2445249at2759"/>
<dbReference type="EMBL" id="JAABOA010000993">
    <property type="protein sequence ID" value="KAF9582601.1"/>
    <property type="molecule type" value="Genomic_DNA"/>
</dbReference>
<gene>
    <name evidence="2" type="ORF">BGW38_010988</name>
</gene>
<name>A0A9P6FWX0_9FUNG</name>
<evidence type="ECO:0000256" key="1">
    <source>
        <dbReference type="SAM" id="MobiDB-lite"/>
    </source>
</evidence>
<sequence>MKSFRTQGRGKSSIAKVSAPLPVNLPSRRHEKAGHDISLVSSSSSWASPSLVSAAVIGSSASAASSPSTDGASPTLSSSGVVATHAGGPTATGNNGTTHNNSSDSPQLDSLSSSPFQKSTPRAWGIVAASTDQNLDEFPTAAEAAKKFQDLHHYYDGHHTNGQSGGASTNVKRPNAAGTSSGEAMAKTVSALSSDNKWDEVDDEGVDFLNADKIEFADGSVIVAAAVAQTGPAENTDKGDDSRKQLGAAATYHEERVVERGEVDYNRAWPSRGPPSAGPGPSSRHPLPSDAPSRYPPQERAHHSLWQETPSHREGDRRPSTERNQQGYYPGHRRESFSSKEHYPGLPRRDSLGTRESYSGPRRDSSGQRDPHYDRRDSFEHRDRNYSRPRNFSRDREHGRDNDFNPDRRPSHDRPYSSDRYPDRQQRDFQLLTRSKDSFPDLQGPHDPPSAPAHTAGQHYSPGDGRQPSGIGHDPGLSRQLDHRGPDLSQFAPPGAVEFDRPAHVTEEQRGTMKHAAEEARKRREEEEKKFEEARARARARADALAKQADEEKLAKAKVEEAAMAEKLVKEEAEKAAKEKELQQVAEAARLSSMEAKAEDIENKDGGSGWGELSDKAAQGSKDSKWQNIDEDPWKSATGTSTAPANAASNVGPWRRTGTRTIGRQTTGPTGPPEPSAGKDDKPVENLMPVSHVVQRNQGLQGVAAPSAKESESTAKSQAGESETSTATPERGEEKSSQIPATGSEASSKPSSPISEKSGRARNAKNARAERKEQSNPSSPAPWRREELKASAATPSETSEKGSTTESPRLEGEDSPALVNGQAEDRVQDQKEMGARLDVHSVSQPLAESAKITTPVSATPLPTAPAPVLSGSASSAPVPADAGVAGLTMMPATLPAKVTRKAELSKPSVPEFGPENYPAKQVAETKPLKISDISRIHNRLSLQAAGDTSVAQAYCGEAGALKTHASKAGRTGSTTGKRSSLTHSTVATIFPSSVEQAARNRGSMSFMVDSEIDTQTIDSSDMPELQSSQVATPAAQWAENSTAQSYLDTTSDSQDVSARLGATKTWDSTASTSNERGASGSEPHTALPSVDHGNQMYSQGEALPASMPPQSVAMGQGMYIISSSTGGAVNALPQPMWGAGPESNQGGPIAPPGSVVMAAPGGAAGHPVQPYQMVIPPYYPQGFPVNGAPYYYMYPRGPMAPQMAQFPATGVIPHQARMSADAAMGMPRRDTHSGAVSSGGGISAAASSDGLNSAMSHAGGHGNASAAGASNGNNTLTDSGKSDSILGPHHWLPRFSAAGDAPPLQQQLQVSGSFLALGPQASLMAAANINRPPQSRPYGHHHAHHPHPHHAQRPMHQHQQQHGMDGMSAPVSSTSPFQDGGDSSTIDAWGNGPTVSANNRSSAPTATAATSWESRGANLTGGPTGSMQGSNAKSGIEAASTPSRGGMFGPYQSHPGQPFGPQQQHHHHPGGGVGHRGGRGGFHGGPNNASGNGGYHFREIRPHHGRGGGHSGAQFYSQQSVHQQHHQHLQYSNNNGGGVGGGGSEEAKGSEGKTVFAPFSTRAGVAPSNSTKSAATAGES</sequence>
<reference evidence="2" key="1">
    <citation type="journal article" date="2020" name="Fungal Divers.">
        <title>Resolving the Mortierellaceae phylogeny through synthesis of multi-gene phylogenetics and phylogenomics.</title>
        <authorList>
            <person name="Vandepol N."/>
            <person name="Liber J."/>
            <person name="Desiro A."/>
            <person name="Na H."/>
            <person name="Kennedy M."/>
            <person name="Barry K."/>
            <person name="Grigoriev I.V."/>
            <person name="Miller A.N."/>
            <person name="O'Donnell K."/>
            <person name="Stajich J.E."/>
            <person name="Bonito G."/>
        </authorList>
    </citation>
    <scope>NUCLEOTIDE SEQUENCE</scope>
    <source>
        <strain evidence="2">KOD1015</strain>
    </source>
</reference>
<keyword evidence="3" id="KW-1185">Reference proteome</keyword>
<feature type="compositionally biased region" description="Basic and acidic residues" evidence="1">
    <location>
        <begin position="361"/>
        <end position="427"/>
    </location>
</feature>
<feature type="region of interest" description="Disordered" evidence="1">
    <location>
        <begin position="154"/>
        <end position="184"/>
    </location>
</feature>
<feature type="compositionally biased region" description="Basic and acidic residues" evidence="1">
    <location>
        <begin position="823"/>
        <end position="836"/>
    </location>
</feature>
<feature type="compositionally biased region" description="Low complexity" evidence="1">
    <location>
        <begin position="38"/>
        <end position="115"/>
    </location>
</feature>
<feature type="compositionally biased region" description="Polar residues" evidence="1">
    <location>
        <begin position="1567"/>
        <end position="1580"/>
    </location>
</feature>
<feature type="region of interest" description="Disordered" evidence="1">
    <location>
        <begin position="1330"/>
        <end position="1580"/>
    </location>
</feature>
<feature type="compositionally biased region" description="Low complexity" evidence="1">
    <location>
        <begin position="744"/>
        <end position="756"/>
    </location>
</feature>
<feature type="region of interest" description="Disordered" evidence="1">
    <location>
        <begin position="1253"/>
        <end position="1288"/>
    </location>
</feature>
<dbReference type="Proteomes" id="UP000780801">
    <property type="component" value="Unassembled WGS sequence"/>
</dbReference>
<feature type="compositionally biased region" description="Polar residues" evidence="1">
    <location>
        <begin position="160"/>
        <end position="182"/>
    </location>
</feature>
<accession>A0A9P6FWX0</accession>
<feature type="compositionally biased region" description="Low complexity" evidence="1">
    <location>
        <begin position="1396"/>
        <end position="1411"/>
    </location>
</feature>
<evidence type="ECO:0000313" key="3">
    <source>
        <dbReference type="Proteomes" id="UP000780801"/>
    </source>
</evidence>
<feature type="compositionally biased region" description="Low complexity" evidence="1">
    <location>
        <begin position="1253"/>
        <end position="1274"/>
    </location>
</feature>
<feature type="compositionally biased region" description="Polar residues" evidence="1">
    <location>
        <begin position="1370"/>
        <end position="1386"/>
    </location>
</feature>
<feature type="compositionally biased region" description="Basic and acidic residues" evidence="1">
    <location>
        <begin position="310"/>
        <end position="321"/>
    </location>
</feature>
<organism evidence="2 3">
    <name type="scientific">Lunasporangiospora selenospora</name>
    <dbReference type="NCBI Taxonomy" id="979761"/>
    <lineage>
        <taxon>Eukaryota</taxon>
        <taxon>Fungi</taxon>
        <taxon>Fungi incertae sedis</taxon>
        <taxon>Mucoromycota</taxon>
        <taxon>Mortierellomycotina</taxon>
        <taxon>Mortierellomycetes</taxon>
        <taxon>Mortierellales</taxon>
        <taxon>Mortierellaceae</taxon>
        <taxon>Lunasporangiospora</taxon>
    </lineage>
</organism>
<feature type="region of interest" description="Disordered" evidence="1">
    <location>
        <begin position="230"/>
        <end position="535"/>
    </location>
</feature>
<feature type="compositionally biased region" description="Basic and acidic residues" evidence="1">
    <location>
        <begin position="498"/>
        <end position="535"/>
    </location>
</feature>
<evidence type="ECO:0000313" key="2">
    <source>
        <dbReference type="EMBL" id="KAF9582601.1"/>
    </source>
</evidence>
<feature type="compositionally biased region" description="Polar residues" evidence="1">
    <location>
        <begin position="1065"/>
        <end position="1076"/>
    </location>
</feature>